<dbReference type="Proteomes" id="UP000483094">
    <property type="component" value="Unassembled WGS sequence"/>
</dbReference>
<gene>
    <name evidence="1" type="ORF">GM540_11740</name>
</gene>
<reference evidence="1 2" key="1">
    <citation type="submission" date="2019-11" db="EMBL/GenBank/DDBJ databases">
        <title>Growth characteristics of pneumococcus vary with the chemical composition of the capsule and with environmental conditions.</title>
        <authorList>
            <person name="Tothpal A."/>
            <person name="Desobry K."/>
            <person name="Joshi S."/>
            <person name="Wyllie A.L."/>
            <person name="Weinberger D.M."/>
        </authorList>
    </citation>
    <scope>NUCLEOTIDE SEQUENCE [LARGE SCALE GENOMIC DNA]</scope>
    <source>
        <strain evidence="2">pnumococcus19F</strain>
    </source>
</reference>
<evidence type="ECO:0000313" key="2">
    <source>
        <dbReference type="Proteomes" id="UP000483094"/>
    </source>
</evidence>
<accession>A0A6G2DEE0</accession>
<dbReference type="GO" id="GO:0016740">
    <property type="term" value="F:transferase activity"/>
    <property type="evidence" value="ECO:0007669"/>
    <property type="project" value="UniProtKB-KW"/>
</dbReference>
<protein>
    <submittedName>
        <fullName evidence="1">N-acetyltransferase</fullName>
    </submittedName>
</protein>
<name>A0A6G2DEE0_STREE</name>
<sequence length="24" mass="2889">IKYGILREDWEKINDGYYQINGNS</sequence>
<feature type="non-terminal residue" evidence="1">
    <location>
        <position position="1"/>
    </location>
</feature>
<keyword evidence="1" id="KW-0808">Transferase</keyword>
<organism evidence="1 2">
    <name type="scientific">Streptococcus pneumoniae</name>
    <dbReference type="NCBI Taxonomy" id="1313"/>
    <lineage>
        <taxon>Bacteria</taxon>
        <taxon>Bacillati</taxon>
        <taxon>Bacillota</taxon>
        <taxon>Bacilli</taxon>
        <taxon>Lactobacillales</taxon>
        <taxon>Streptococcaceae</taxon>
        <taxon>Streptococcus</taxon>
    </lineage>
</organism>
<dbReference type="AlphaFoldDB" id="A0A6G2DEE0"/>
<dbReference type="EMBL" id="WNHQ01001296">
    <property type="protein sequence ID" value="MTV74628.1"/>
    <property type="molecule type" value="Genomic_DNA"/>
</dbReference>
<comment type="caution">
    <text evidence="1">The sequence shown here is derived from an EMBL/GenBank/DDBJ whole genome shotgun (WGS) entry which is preliminary data.</text>
</comment>
<evidence type="ECO:0000313" key="1">
    <source>
        <dbReference type="EMBL" id="MTV74628.1"/>
    </source>
</evidence>
<proteinExistence type="predicted"/>